<dbReference type="PANTHER" id="PTHR37833">
    <property type="entry name" value="LIPOPROTEIN-RELATED"/>
    <property type="match status" value="1"/>
</dbReference>
<evidence type="ECO:0000313" key="3">
    <source>
        <dbReference type="Proteomes" id="UP000261284"/>
    </source>
</evidence>
<sequence length="146" mass="15724">MKVRSFLMLPVLALAIVACKSNGSSRAAAELEKVQADTANYTTIQWLDSTVNFGTVNFGEQVKVTFRFKNTGTKPLILSNVVAGCGCTVPDFTKSPVAPGEQGVVTGAFDSNKSHPGSVRKNIRVTANTKPQQQFELVFTGELKEK</sequence>
<feature type="chain" id="PRO_5017693426" evidence="1">
    <location>
        <begin position="30"/>
        <end position="146"/>
    </location>
</feature>
<proteinExistence type="predicted"/>
<evidence type="ECO:0000313" key="2">
    <source>
        <dbReference type="EMBL" id="RFM28148.1"/>
    </source>
</evidence>
<dbReference type="PROSITE" id="PS51257">
    <property type="entry name" value="PROKAR_LIPOPROTEIN"/>
    <property type="match status" value="1"/>
</dbReference>
<dbReference type="RefSeq" id="WP_116847394.1">
    <property type="nucleotide sequence ID" value="NZ_QTJU01000003.1"/>
</dbReference>
<dbReference type="Pfam" id="PF07610">
    <property type="entry name" value="DUF1573"/>
    <property type="match status" value="1"/>
</dbReference>
<dbReference type="Proteomes" id="UP000261284">
    <property type="component" value="Unassembled WGS sequence"/>
</dbReference>
<gene>
    <name evidence="2" type="ORF">DXN05_11515</name>
</gene>
<dbReference type="InterPro" id="IPR013783">
    <property type="entry name" value="Ig-like_fold"/>
</dbReference>
<accession>A0A3E1NK42</accession>
<keyword evidence="1" id="KW-0732">Signal</keyword>
<dbReference type="EMBL" id="QTJU01000003">
    <property type="protein sequence ID" value="RFM28148.1"/>
    <property type="molecule type" value="Genomic_DNA"/>
</dbReference>
<comment type="caution">
    <text evidence="2">The sequence shown here is derived from an EMBL/GenBank/DDBJ whole genome shotgun (WGS) entry which is preliminary data.</text>
</comment>
<dbReference type="InterPro" id="IPR011467">
    <property type="entry name" value="DUF1573"/>
</dbReference>
<protein>
    <submittedName>
        <fullName evidence="2">DUF1573 domain-containing protein</fullName>
    </submittedName>
</protein>
<dbReference type="Gene3D" id="2.60.40.10">
    <property type="entry name" value="Immunoglobulins"/>
    <property type="match status" value="1"/>
</dbReference>
<dbReference type="AlphaFoldDB" id="A0A3E1NK42"/>
<organism evidence="2 3">
    <name type="scientific">Deminuibacter soli</name>
    <dbReference type="NCBI Taxonomy" id="2291815"/>
    <lineage>
        <taxon>Bacteria</taxon>
        <taxon>Pseudomonadati</taxon>
        <taxon>Bacteroidota</taxon>
        <taxon>Chitinophagia</taxon>
        <taxon>Chitinophagales</taxon>
        <taxon>Chitinophagaceae</taxon>
        <taxon>Deminuibacter</taxon>
    </lineage>
</organism>
<dbReference type="PANTHER" id="PTHR37833:SF1">
    <property type="entry name" value="SIGNAL PEPTIDE PROTEIN"/>
    <property type="match status" value="1"/>
</dbReference>
<evidence type="ECO:0000256" key="1">
    <source>
        <dbReference type="SAM" id="SignalP"/>
    </source>
</evidence>
<feature type="signal peptide" evidence="1">
    <location>
        <begin position="1"/>
        <end position="29"/>
    </location>
</feature>
<reference evidence="2 3" key="1">
    <citation type="submission" date="2018-08" db="EMBL/GenBank/DDBJ databases">
        <title>Chitinophagaceae sp. K23C18032701, a novel bacterium isolated from forest soil.</title>
        <authorList>
            <person name="Wang C."/>
        </authorList>
    </citation>
    <scope>NUCLEOTIDE SEQUENCE [LARGE SCALE GENOMIC DNA]</scope>
    <source>
        <strain evidence="2 3">K23C18032701</strain>
    </source>
</reference>
<dbReference type="OrthoDB" id="826619at2"/>
<keyword evidence="3" id="KW-1185">Reference proteome</keyword>
<name>A0A3E1NK42_9BACT</name>